<protein>
    <submittedName>
        <fullName evidence="3">C6 zinc finger domain containing protein</fullName>
    </submittedName>
</protein>
<dbReference type="Proteomes" id="UP000007796">
    <property type="component" value="Unassembled WGS sequence"/>
</dbReference>
<proteinExistence type="predicted"/>
<dbReference type="InParanoid" id="F0XR18"/>
<organism evidence="4">
    <name type="scientific">Grosmannia clavigera (strain kw1407 / UAMH 11150)</name>
    <name type="common">Blue stain fungus</name>
    <name type="synonym">Graphiocladiella clavigera</name>
    <dbReference type="NCBI Taxonomy" id="655863"/>
    <lineage>
        <taxon>Eukaryota</taxon>
        <taxon>Fungi</taxon>
        <taxon>Dikarya</taxon>
        <taxon>Ascomycota</taxon>
        <taxon>Pezizomycotina</taxon>
        <taxon>Sordariomycetes</taxon>
        <taxon>Sordariomycetidae</taxon>
        <taxon>Ophiostomatales</taxon>
        <taxon>Ophiostomataceae</taxon>
        <taxon>Leptographium</taxon>
    </lineage>
</organism>
<dbReference type="SMART" id="SM00066">
    <property type="entry name" value="GAL4"/>
    <property type="match status" value="1"/>
</dbReference>
<feature type="domain" description="Zn(2)-C6 fungal-type" evidence="2">
    <location>
        <begin position="10"/>
        <end position="37"/>
    </location>
</feature>
<evidence type="ECO:0000256" key="1">
    <source>
        <dbReference type="ARBA" id="ARBA00023242"/>
    </source>
</evidence>
<dbReference type="InterPro" id="IPR053178">
    <property type="entry name" value="Osmoadaptation_assoc"/>
</dbReference>
<dbReference type="RefSeq" id="XP_014169235.1">
    <property type="nucleotide sequence ID" value="XM_014313760.1"/>
</dbReference>
<dbReference type="Pfam" id="PF10645">
    <property type="entry name" value="Carb_bind"/>
    <property type="match status" value="1"/>
</dbReference>
<dbReference type="SUPFAM" id="SSF57701">
    <property type="entry name" value="Zn2/Cys6 DNA-binding domain"/>
    <property type="match status" value="1"/>
</dbReference>
<dbReference type="PROSITE" id="PS50048">
    <property type="entry name" value="ZN2_CY6_FUNGAL_2"/>
    <property type="match status" value="1"/>
</dbReference>
<evidence type="ECO:0000313" key="3">
    <source>
        <dbReference type="EMBL" id="EFW99820.1"/>
    </source>
</evidence>
<dbReference type="GO" id="GO:0030246">
    <property type="term" value="F:carbohydrate binding"/>
    <property type="evidence" value="ECO:0007669"/>
    <property type="project" value="InterPro"/>
</dbReference>
<reference evidence="3 4" key="1">
    <citation type="journal article" date="2011" name="Proc. Natl. Acad. Sci. U.S.A.">
        <title>Genome and transcriptome analyses of the mountain pine beetle-fungal symbiont Grosmannia clavigera, a lodgepole pine pathogen.</title>
        <authorList>
            <person name="DiGuistini S."/>
            <person name="Wang Y."/>
            <person name="Liao N.Y."/>
            <person name="Taylor G."/>
            <person name="Tanguay P."/>
            <person name="Feau N."/>
            <person name="Henrissat B."/>
            <person name="Chan S.K."/>
            <person name="Hesse-Orce U."/>
            <person name="Alamouti S.M."/>
            <person name="Tsui C.K.M."/>
            <person name="Docking R.T."/>
            <person name="Levasseur A."/>
            <person name="Haridas S."/>
            <person name="Robertson G."/>
            <person name="Birol I."/>
            <person name="Holt R.A."/>
            <person name="Marra M.A."/>
            <person name="Hamelin R.C."/>
            <person name="Hirst M."/>
            <person name="Jones S.J.M."/>
            <person name="Bohlmann J."/>
            <person name="Breuil C."/>
        </authorList>
    </citation>
    <scope>NUCLEOTIDE SEQUENCE [LARGE SCALE GENOMIC DNA]</scope>
    <source>
        <strain evidence="4">kw1407 / UAMH 11150</strain>
    </source>
</reference>
<dbReference type="HOGENOM" id="CLU_016697_0_0_1"/>
<keyword evidence="4" id="KW-1185">Reference proteome</keyword>
<dbReference type="eggNOG" id="ENOG502SREK">
    <property type="taxonomic scope" value="Eukaryota"/>
</dbReference>
<name>F0XR18_GROCL</name>
<dbReference type="InterPro" id="IPR001138">
    <property type="entry name" value="Zn2Cys6_DnaBD"/>
</dbReference>
<dbReference type="GO" id="GO:0008270">
    <property type="term" value="F:zinc ion binding"/>
    <property type="evidence" value="ECO:0007669"/>
    <property type="project" value="InterPro"/>
</dbReference>
<gene>
    <name evidence="3" type="ORF">CMQ_138</name>
</gene>
<keyword evidence="1" id="KW-0539">Nucleus</keyword>
<dbReference type="Gene3D" id="4.10.240.10">
    <property type="entry name" value="Zn(2)-C6 fungal-type DNA-binding domain"/>
    <property type="match status" value="1"/>
</dbReference>
<dbReference type="OrthoDB" id="3525185at2759"/>
<evidence type="ECO:0000313" key="4">
    <source>
        <dbReference type="Proteomes" id="UP000007796"/>
    </source>
</evidence>
<dbReference type="CDD" id="cd00067">
    <property type="entry name" value="GAL4"/>
    <property type="match status" value="1"/>
</dbReference>
<sequence>MGRAPKSGYCHTCRQRRVKCDKERPECQRCRRSGHQCQGYEAVLRMQSHAAVAGAAPGTLRLGKIQSMTSYPGGGTAVAARSRQKQAASSSPPAELSFAGFADDMAFSYFFQSYSWINMYSILLQDSSLRGCFEDGDMTGDSLRALCYGLLGRDKSIYMLQDAGRRAYGRAIRSLRTRMAATSKADMATLVKPISLMGSYAVAVDQDLRFTHHAGLAHVLEYCGPEQFQSAALLPVFESIRWTLISDAIVRRQGTFLEQAEWKTVPWAACPEAKSVTSKLLDVLAGLPTILQGVWGILADRSQWALVGGPRIEQPDTVPRLQVLVRHFEAGGEAWRREWEAAEPELAPRVLAWALFQAADDSYRPGVFGVQGPDVFDLSVATVDSDGVRLLDAQRDDASFERLARLMQDTALYATVLVWTTRLDRYLAGAARSASCIDFMAAPFRTRCTCCETPPMRPCETVPPAGVDGAARASPDMAWNVYTCVLAVSPLRIDPGGSAAGRLDSNELLPGDVRFVAQLRILAWLCSRLPASRSQVLGTLAAIGLGHCAHDVRPADGITEVAAVAVSRVFDSSDIDGAANVLLRRYGQSAPPITTQPRPTPSTAHMARRLLSATIGLVGLGLGLADQQACADQQFDPAQSVCHDDRVLCPIVAGEPLAHCSGVCYSRFMYVCTDNVLAPLPVLAAGTPFALTAANPSAPAVDGLAVSACALRWNLGGPLCAYCPADVIASCPVADRLVVSAAASAAAPYGMDVAVPGGQIVFLDAANNAVAYSQAHSAALPPGALLGGLVAYNGGGFVNLHADGWAWLACPPDDNTATGYSLHAASTTNKDFLANCTPVNLKVSVLPLGTVGAWQYT</sequence>
<dbReference type="AlphaFoldDB" id="F0XR18"/>
<accession>F0XR18</accession>
<dbReference type="STRING" id="655863.F0XR18"/>
<dbReference type="PANTHER" id="PTHR38111">
    <property type="entry name" value="ZN(2)-C6 FUNGAL-TYPE DOMAIN-CONTAINING PROTEIN-RELATED"/>
    <property type="match status" value="1"/>
</dbReference>
<dbReference type="InterPro" id="IPR036864">
    <property type="entry name" value="Zn2-C6_fun-type_DNA-bd_sf"/>
</dbReference>
<dbReference type="GO" id="GO:0000981">
    <property type="term" value="F:DNA-binding transcription factor activity, RNA polymerase II-specific"/>
    <property type="evidence" value="ECO:0007669"/>
    <property type="project" value="InterPro"/>
</dbReference>
<dbReference type="InterPro" id="IPR018909">
    <property type="entry name" value="Eng1_septum"/>
</dbReference>
<dbReference type="Pfam" id="PF00172">
    <property type="entry name" value="Zn_clus"/>
    <property type="match status" value="1"/>
</dbReference>
<dbReference type="EMBL" id="GL629807">
    <property type="protein sequence ID" value="EFW99820.1"/>
    <property type="molecule type" value="Genomic_DNA"/>
</dbReference>
<dbReference type="GeneID" id="25974251"/>
<evidence type="ECO:0000259" key="2">
    <source>
        <dbReference type="PROSITE" id="PS50048"/>
    </source>
</evidence>